<dbReference type="GO" id="GO:0005975">
    <property type="term" value="P:carbohydrate metabolic process"/>
    <property type="evidence" value="ECO:0007669"/>
    <property type="project" value="InterPro"/>
</dbReference>
<dbReference type="InterPro" id="IPR008979">
    <property type="entry name" value="Galactose-bd-like_sf"/>
</dbReference>
<evidence type="ECO:0000256" key="1">
    <source>
        <dbReference type="ARBA" id="ARBA00007401"/>
    </source>
</evidence>
<keyword evidence="4" id="KW-0732">Signal</keyword>
<keyword evidence="2" id="KW-0378">Hydrolase</keyword>
<evidence type="ECO:0000259" key="7">
    <source>
        <dbReference type="Pfam" id="PF02837"/>
    </source>
</evidence>
<dbReference type="RefSeq" id="WP_148540094.1">
    <property type="nucleotide sequence ID" value="NZ_VSDQ01000241.1"/>
</dbReference>
<dbReference type="Gene3D" id="2.60.120.260">
    <property type="entry name" value="Galactose-binding domain-like"/>
    <property type="match status" value="1"/>
</dbReference>
<dbReference type="PANTHER" id="PTHR42732">
    <property type="entry name" value="BETA-GALACTOSIDASE"/>
    <property type="match status" value="1"/>
</dbReference>
<feature type="domain" description="Glycosyl hydrolases family 2 sugar binding" evidence="7">
    <location>
        <begin position="67"/>
        <end position="186"/>
    </location>
</feature>
<reference evidence="8 9" key="1">
    <citation type="submission" date="2019-08" db="EMBL/GenBank/DDBJ databases">
        <title>Seonamhaeicola sediminis sp. nov., isolated from marine sediment.</title>
        <authorList>
            <person name="Cao W.R."/>
        </authorList>
    </citation>
    <scope>NUCLEOTIDE SEQUENCE [LARGE SCALE GENOMIC DNA]</scope>
    <source>
        <strain evidence="8 9">B011</strain>
    </source>
</reference>
<feature type="domain" description="Glycoside hydrolase family 2 catalytic" evidence="6">
    <location>
        <begin position="314"/>
        <end position="598"/>
    </location>
</feature>
<dbReference type="InterPro" id="IPR051913">
    <property type="entry name" value="GH2_Domain-Containing"/>
</dbReference>
<comment type="similarity">
    <text evidence="1">Belongs to the glycosyl hydrolase 2 family.</text>
</comment>
<evidence type="ECO:0000256" key="2">
    <source>
        <dbReference type="ARBA" id="ARBA00022801"/>
    </source>
</evidence>
<organism evidence="8 9">
    <name type="scientific">Seonamhaeicola marinus</name>
    <dbReference type="NCBI Taxonomy" id="1912246"/>
    <lineage>
        <taxon>Bacteria</taxon>
        <taxon>Pseudomonadati</taxon>
        <taxon>Bacteroidota</taxon>
        <taxon>Flavobacteriia</taxon>
        <taxon>Flavobacteriales</taxon>
        <taxon>Flavobacteriaceae</taxon>
    </lineage>
</organism>
<dbReference type="Pfam" id="PF00703">
    <property type="entry name" value="Glyco_hydro_2"/>
    <property type="match status" value="1"/>
</dbReference>
<accession>A0A5D0J1Y3</accession>
<dbReference type="InterPro" id="IPR006101">
    <property type="entry name" value="Glyco_hydro_2"/>
</dbReference>
<feature type="chain" id="PRO_5022922334" description="Beta-galactosidase" evidence="4">
    <location>
        <begin position="27"/>
        <end position="688"/>
    </location>
</feature>
<evidence type="ECO:0008006" key="10">
    <source>
        <dbReference type="Google" id="ProtNLM"/>
    </source>
</evidence>
<evidence type="ECO:0000259" key="5">
    <source>
        <dbReference type="Pfam" id="PF00703"/>
    </source>
</evidence>
<dbReference type="EMBL" id="VSDQ01000241">
    <property type="protein sequence ID" value="TYA89228.1"/>
    <property type="molecule type" value="Genomic_DNA"/>
</dbReference>
<dbReference type="SUPFAM" id="SSF49785">
    <property type="entry name" value="Galactose-binding domain-like"/>
    <property type="match status" value="1"/>
</dbReference>
<dbReference type="Proteomes" id="UP000323930">
    <property type="component" value="Unassembled WGS sequence"/>
</dbReference>
<proteinExistence type="inferred from homology"/>
<dbReference type="Gene3D" id="3.20.20.80">
    <property type="entry name" value="Glycosidases"/>
    <property type="match status" value="1"/>
</dbReference>
<dbReference type="Pfam" id="PF02836">
    <property type="entry name" value="Glyco_hydro_2_C"/>
    <property type="match status" value="1"/>
</dbReference>
<dbReference type="OrthoDB" id="9801077at2"/>
<dbReference type="InterPro" id="IPR036156">
    <property type="entry name" value="Beta-gal/glucu_dom_sf"/>
</dbReference>
<evidence type="ECO:0000256" key="3">
    <source>
        <dbReference type="ARBA" id="ARBA00023295"/>
    </source>
</evidence>
<evidence type="ECO:0000256" key="4">
    <source>
        <dbReference type="SAM" id="SignalP"/>
    </source>
</evidence>
<feature type="domain" description="Glycoside hydrolase family 2 immunoglobulin-like beta-sandwich" evidence="5">
    <location>
        <begin position="204"/>
        <end position="307"/>
    </location>
</feature>
<dbReference type="PRINTS" id="PR00132">
    <property type="entry name" value="GLHYDRLASE2"/>
</dbReference>
<dbReference type="SUPFAM" id="SSF49303">
    <property type="entry name" value="beta-Galactosidase/glucuronidase domain"/>
    <property type="match status" value="1"/>
</dbReference>
<dbReference type="InterPro" id="IPR006102">
    <property type="entry name" value="Ig-like_GH2"/>
</dbReference>
<gene>
    <name evidence="8" type="ORF">FUA24_03590</name>
</gene>
<name>A0A5D0J1Y3_9FLAO</name>
<dbReference type="InterPro" id="IPR017853">
    <property type="entry name" value="GH"/>
</dbReference>
<dbReference type="AlphaFoldDB" id="A0A5D0J1Y3"/>
<protein>
    <recommendedName>
        <fullName evidence="10">Beta-galactosidase</fullName>
    </recommendedName>
</protein>
<keyword evidence="9" id="KW-1185">Reference proteome</keyword>
<dbReference type="Pfam" id="PF02837">
    <property type="entry name" value="Glyco_hydro_2_N"/>
    <property type="match status" value="1"/>
</dbReference>
<evidence type="ECO:0000313" key="8">
    <source>
        <dbReference type="EMBL" id="TYA89228.1"/>
    </source>
</evidence>
<dbReference type="InterPro" id="IPR013783">
    <property type="entry name" value="Ig-like_fold"/>
</dbReference>
<dbReference type="InterPro" id="IPR006103">
    <property type="entry name" value="Glyco_hydro_2_cat"/>
</dbReference>
<feature type="signal peptide" evidence="4">
    <location>
        <begin position="1"/>
        <end position="26"/>
    </location>
</feature>
<evidence type="ECO:0000313" key="9">
    <source>
        <dbReference type="Proteomes" id="UP000323930"/>
    </source>
</evidence>
<dbReference type="InterPro" id="IPR006104">
    <property type="entry name" value="Glyco_hydro_2_N"/>
</dbReference>
<dbReference type="Gene3D" id="2.60.40.10">
    <property type="entry name" value="Immunoglobulins"/>
    <property type="match status" value="2"/>
</dbReference>
<dbReference type="PANTHER" id="PTHR42732:SF1">
    <property type="entry name" value="BETA-MANNOSIDASE"/>
    <property type="match status" value="1"/>
</dbReference>
<comment type="caution">
    <text evidence="8">The sequence shown here is derived from an EMBL/GenBank/DDBJ whole genome shotgun (WGS) entry which is preliminary data.</text>
</comment>
<dbReference type="GO" id="GO:0004553">
    <property type="term" value="F:hydrolase activity, hydrolyzing O-glycosyl compounds"/>
    <property type="evidence" value="ECO:0007669"/>
    <property type="project" value="InterPro"/>
</dbReference>
<keyword evidence="3" id="KW-0326">Glycosidase</keyword>
<sequence>MKIYKSKIALLVIFLTILGTFNIANAFNTNPISNNARIIKSLNGPWKFYQGEHHHADKELFDDSRWLGVNVPHTWNTDITQGIGYYKGEAWYRKSFNVSKSISGKRLFIRFNGVLTSATVYINGKELGTHHGGYAAFVYEITDVVNYGLSNQISVKVDNADNKNVTPVMDKLFTRFGGIYRPVNLIITDKTCITPLDYASSGVYLKQENITKKKAEVNIVTKLDNEDATIKTVQVKAVVKDFDGKVVWKSSDERPLKIGENVFNKKMVLKDPHLWNGKKDPYLYSVTISVVKNNKLVDEIEQPLGLRYYKVDANEGFFLNGEYVDLQGVCRHQEWKQTGSALSEEQHRRDMELIEEIGANTIRFAHYQQADIMYEQADKNGIVVWAEVPITPPYQKNNDAYKANCKLQIMELMRQNYNHPSILFWGMYNEVNISAEDVAMFQELMKAEDPTRLTTAASHKPLAKRHELTDLIAWNRYYAWYHSPDNGIGKWFDDIHEKKPELKLAVSEYGAGGSIAHQRQEITKANPIDGQFYPEQYQCYVHEVNYDEINKRKYLWGKYLWNMFDFSWPIVNRGDDELLNHKGLVTYDREVKKDIFFFYKANWSNEPVIYLTSRRHIFRDNPVTSVKVYSNASDLKLTVNGTVVNKNYAVKNRAYVWEGIQLIKGENKIEVSGNYNNKEISDSCVWVY</sequence>
<dbReference type="SUPFAM" id="SSF51445">
    <property type="entry name" value="(Trans)glycosidases"/>
    <property type="match status" value="1"/>
</dbReference>
<evidence type="ECO:0000259" key="6">
    <source>
        <dbReference type="Pfam" id="PF02836"/>
    </source>
</evidence>